<name>F2IIE2_FLUTR</name>
<evidence type="ECO:0000313" key="2">
    <source>
        <dbReference type="EMBL" id="AEA44868.1"/>
    </source>
</evidence>
<dbReference type="Proteomes" id="UP000007463">
    <property type="component" value="Chromosome"/>
</dbReference>
<feature type="signal peptide" evidence="1">
    <location>
        <begin position="1"/>
        <end position="22"/>
    </location>
</feature>
<organism evidence="2 3">
    <name type="scientific">Fluviicola taffensis (strain DSM 16823 / NCIMB 13979 / RW262)</name>
    <dbReference type="NCBI Taxonomy" id="755732"/>
    <lineage>
        <taxon>Bacteria</taxon>
        <taxon>Pseudomonadati</taxon>
        <taxon>Bacteroidota</taxon>
        <taxon>Flavobacteriia</taxon>
        <taxon>Flavobacteriales</taxon>
        <taxon>Crocinitomicaceae</taxon>
        <taxon>Fluviicola</taxon>
    </lineage>
</organism>
<evidence type="ECO:0000313" key="3">
    <source>
        <dbReference type="Proteomes" id="UP000007463"/>
    </source>
</evidence>
<accession>F2IIE2</accession>
<dbReference type="STRING" id="755732.Fluta_2889"/>
<keyword evidence="3" id="KW-1185">Reference proteome</keyword>
<dbReference type="EMBL" id="CP002542">
    <property type="protein sequence ID" value="AEA44868.1"/>
    <property type="molecule type" value="Genomic_DNA"/>
</dbReference>
<proteinExistence type="predicted"/>
<dbReference type="HOGENOM" id="CLU_962251_0_0_10"/>
<dbReference type="RefSeq" id="WP_013687637.1">
    <property type="nucleotide sequence ID" value="NC_015321.1"/>
</dbReference>
<dbReference type="OrthoDB" id="9553390at2"/>
<dbReference type="AlphaFoldDB" id="F2IIE2"/>
<reference evidence="2 3" key="1">
    <citation type="journal article" date="2011" name="Stand. Genomic Sci.">
        <title>Complete genome sequence of the gliding freshwater bacterium Fluviicola taffensis type strain (RW262).</title>
        <authorList>
            <person name="Woyke T."/>
            <person name="Chertkov O."/>
            <person name="Lapidus A."/>
            <person name="Nolan M."/>
            <person name="Lucas S."/>
            <person name="Del Rio T.G."/>
            <person name="Tice H."/>
            <person name="Cheng J.F."/>
            <person name="Tapia R."/>
            <person name="Han C."/>
            <person name="Goodwin L."/>
            <person name="Pitluck S."/>
            <person name="Liolios K."/>
            <person name="Pagani I."/>
            <person name="Ivanova N."/>
            <person name="Huntemann M."/>
            <person name="Mavromatis K."/>
            <person name="Mikhailova N."/>
            <person name="Pati A."/>
            <person name="Chen A."/>
            <person name="Palaniappan K."/>
            <person name="Land M."/>
            <person name="Hauser L."/>
            <person name="Brambilla E.M."/>
            <person name="Rohde M."/>
            <person name="Mwirichia R."/>
            <person name="Sikorski J."/>
            <person name="Tindall B.J."/>
            <person name="Goker M."/>
            <person name="Bristow J."/>
            <person name="Eisen J.A."/>
            <person name="Markowitz V."/>
            <person name="Hugenholtz P."/>
            <person name="Klenk H.P."/>
            <person name="Kyrpides N.C."/>
        </authorList>
    </citation>
    <scope>NUCLEOTIDE SEQUENCE [LARGE SCALE GENOMIC DNA]</scope>
    <source>
        <strain evidence="3">DSM 16823 / RW262 / RW262</strain>
    </source>
</reference>
<feature type="chain" id="PRO_5003278647" description="Outer membrane protein beta-barrel domain-containing protein" evidence="1">
    <location>
        <begin position="23"/>
        <end position="289"/>
    </location>
</feature>
<dbReference type="KEGG" id="fte:Fluta_2889"/>
<keyword evidence="1" id="KW-0732">Signal</keyword>
<gene>
    <name evidence="2" type="ordered locus">Fluta_2889</name>
</gene>
<sequence precursor="true">MSKLITTLIVGILFLSAAHSYGQTTSAKKKSTIGFYGKRFVMQFGGGIHHNTLLKFASSYERDMRNSTYYEKYRSETKSDQFNYSVYGNLGVVIGKRTTFSVDFNYYFGNMVLRGYGGKEFYDNLGNYTSIAGIDGRISYNTIRIMPRIEIGSRSSSAPVGLVNVLGIGVEMSKAKSGRYIMVDPQYISAIGNPYEKNMTFVDEFAFNLTVQYGLEYRLPITKNIAWNFGGYLHLNLPISVIANEFIGLDFGDYDPYGNKNWDREMKDRLSLTRLQNLFSLRTGLVIML</sequence>
<evidence type="ECO:0000256" key="1">
    <source>
        <dbReference type="SAM" id="SignalP"/>
    </source>
</evidence>
<evidence type="ECO:0008006" key="4">
    <source>
        <dbReference type="Google" id="ProtNLM"/>
    </source>
</evidence>
<reference evidence="3" key="2">
    <citation type="submission" date="2011-02" db="EMBL/GenBank/DDBJ databases">
        <title>The complete genome of Fluviicola taffensis DSM 16823.</title>
        <authorList>
            <consortium name="US DOE Joint Genome Institute (JGI-PGF)"/>
            <person name="Lucas S."/>
            <person name="Copeland A."/>
            <person name="Lapidus A."/>
            <person name="Bruce D."/>
            <person name="Goodwin L."/>
            <person name="Pitluck S."/>
            <person name="Kyrpides N."/>
            <person name="Mavromatis K."/>
            <person name="Ivanova N."/>
            <person name="Mikhailova N."/>
            <person name="Pagani I."/>
            <person name="Chertkov O."/>
            <person name="Detter J.C."/>
            <person name="Han C."/>
            <person name="Tapia R."/>
            <person name="Land M."/>
            <person name="Hauser L."/>
            <person name="Markowitz V."/>
            <person name="Cheng J.-F."/>
            <person name="Hugenholtz P."/>
            <person name="Woyke T."/>
            <person name="Wu D."/>
            <person name="Tindall B."/>
            <person name="Pomrenke H.G."/>
            <person name="Brambilla E."/>
            <person name="Klenk H.-P."/>
            <person name="Eisen J.A."/>
        </authorList>
    </citation>
    <scope>NUCLEOTIDE SEQUENCE [LARGE SCALE GENOMIC DNA]</scope>
    <source>
        <strain evidence="3">DSM 16823 / RW262 / RW262</strain>
    </source>
</reference>
<protein>
    <recommendedName>
        <fullName evidence="4">Outer membrane protein beta-barrel domain-containing protein</fullName>
    </recommendedName>
</protein>